<proteinExistence type="predicted"/>
<comment type="caution">
    <text evidence="2">The sequence shown here is derived from an EMBL/GenBank/DDBJ whole genome shotgun (WGS) entry which is preliminary data.</text>
</comment>
<gene>
    <name evidence="2" type="ORF">ALEPTO_LOCUS9376</name>
</gene>
<evidence type="ECO:0000256" key="1">
    <source>
        <dbReference type="SAM" id="Phobius"/>
    </source>
</evidence>
<reference evidence="2" key="1">
    <citation type="submission" date="2021-06" db="EMBL/GenBank/DDBJ databases">
        <authorList>
            <person name="Kallberg Y."/>
            <person name="Tangrot J."/>
            <person name="Rosling A."/>
        </authorList>
    </citation>
    <scope>NUCLEOTIDE SEQUENCE</scope>
    <source>
        <strain evidence="2">FL130A</strain>
    </source>
</reference>
<dbReference type="Proteomes" id="UP000789508">
    <property type="component" value="Unassembled WGS sequence"/>
</dbReference>
<feature type="transmembrane region" description="Helical" evidence="1">
    <location>
        <begin position="783"/>
        <end position="804"/>
    </location>
</feature>
<dbReference type="AlphaFoldDB" id="A0A9N9DDH8"/>
<keyword evidence="3" id="KW-1185">Reference proteome</keyword>
<evidence type="ECO:0000313" key="2">
    <source>
        <dbReference type="EMBL" id="CAG8631613.1"/>
    </source>
</evidence>
<organism evidence="2 3">
    <name type="scientific">Ambispora leptoticha</name>
    <dbReference type="NCBI Taxonomy" id="144679"/>
    <lineage>
        <taxon>Eukaryota</taxon>
        <taxon>Fungi</taxon>
        <taxon>Fungi incertae sedis</taxon>
        <taxon>Mucoromycota</taxon>
        <taxon>Glomeromycotina</taxon>
        <taxon>Glomeromycetes</taxon>
        <taxon>Archaeosporales</taxon>
        <taxon>Ambisporaceae</taxon>
        <taxon>Ambispora</taxon>
    </lineage>
</organism>
<feature type="transmembrane region" description="Helical" evidence="1">
    <location>
        <begin position="759"/>
        <end position="777"/>
    </location>
</feature>
<feature type="non-terminal residue" evidence="2">
    <location>
        <position position="1"/>
    </location>
</feature>
<keyword evidence="1" id="KW-0812">Transmembrane</keyword>
<feature type="transmembrane region" description="Helical" evidence="1">
    <location>
        <begin position="725"/>
        <end position="747"/>
    </location>
</feature>
<dbReference type="OrthoDB" id="2446629at2759"/>
<keyword evidence="1" id="KW-1133">Transmembrane helix</keyword>
<protein>
    <submittedName>
        <fullName evidence="2">6354_t:CDS:1</fullName>
    </submittedName>
</protein>
<evidence type="ECO:0000313" key="3">
    <source>
        <dbReference type="Proteomes" id="UP000789508"/>
    </source>
</evidence>
<feature type="transmembrane region" description="Helical" evidence="1">
    <location>
        <begin position="824"/>
        <end position="845"/>
    </location>
</feature>
<sequence length="885" mass="99109">MITNLLILIPQLFSRSQRKLHHPLKNSFSTRTLSILLIITTTITIFLPQTNANYVIGTPYTEREDNLVIWDTITYPTTGDVLTRLVKLIAPSSNTTNNTCVDSTMRFRLISAQNSSVTPIEFTFSDIQDINFCYHWIRLFPLSGPYFMVSYFKQLNDSSSSPPRTVYQERALVVDWSAKITAEIIFGNVTVNSINDVRSGFGAVNINPDNGFIWSNFYEGSPTLSWAHFTSPIKKDIFGQISNGTGNIPVSWTNPSVKVFPTPDEGYGFLITGASTANDTSLQWHSKVYFLTPEPNVLQISDQFIAYNYDQPATNMLPIDCTMGSDDMIFTCALEISSTNGTSYELVSFSQIQQQENPNNQSLKIDTNVLNVHKLKQFSSGGIFVAATFKNNNSITGQIYKDGVYNFTWDYDQVKYANPLVSGLFPNNSVYLLVSAGNDTNAPASNYTVVKSWNLVTINLKGISEESAPGFNNPNIKEANPGYNANILLGLGQISITFKNPVTLSTGNLSIYQVLDRDSPYNALRQTYPTKDYANLSSDNFRVTFPVLDSTFNHYHQTYRIVIDNNFARSVSFNSSLMGVSDWIVNTVRSINNSSSGSVNCIIRLTSHSTAQFKLLSSDLQNQFVTSLVKDLESIVPIPDGRLYAPGKFQYDPDTDHQNLLIAVTVKSPTNNNDDMSVSSVISSLNTLIRNKWITAVSQNENTSKLDDAFGFEIKPNCLKDHEKVLLFIAGGLFLVALLSIFTRYINPKGSSSYSLFKVVIYFFDCLMDFLFIFKHSEDISSLYIPSLICLFLPIAFNCFMSAFIQFREGITNKKYKLWYRNNIVVASFFGVTSAMNVDVLTITYSQLLDINAFKAPCSPDMGKMIFYTNCVNLLIQDLAQFVIL</sequence>
<accession>A0A9N9DDH8</accession>
<keyword evidence="1" id="KW-0472">Membrane</keyword>
<name>A0A9N9DDH8_9GLOM</name>
<dbReference type="EMBL" id="CAJVPS010007084">
    <property type="protein sequence ID" value="CAG8631613.1"/>
    <property type="molecule type" value="Genomic_DNA"/>
</dbReference>